<sequence>MGQFSLPPGFRFFPTDEEFVSFYLKRKVCRQRLPPHGIAEIELYKHEPWDLPGKSSLRSRDLQWFFFSPRDKKYPKGSRRNRSTKAGYWKTTGRDRPVCSGTRKVGMKKTLVYHTGRAPDGKRTDWVMHEYRLEDAELNISATIQDSYVICKIFQKSGPGPKNGEQYGAPFREEDWDEDESAEAGVLTSLEMGFVPHNPSNSTLDNANKESNASPDVTSPLYNMVPTLHEDNAPSADDHDEVGRFLSASADDPEDLELKPNKTEVVQQGANDKQIENDIFDDLEDFCLTENFHPVDMAIELQGSTSFDQHLSDPYETPSAILEGGFLELKDLTDNEDTFFNVLNTPDNFNAPSMEWYPSESLSWKTGSSFFRSDQHKSTEVTDGTQTPQYGQNLQSEAHDAEWELQSSSLGENSGTSSRTEEQMNNSIGRLSFPEVFSKNAVSSTVFSSDNEFTTSTQDLSAGMLYAMEHEHCNAGSSSKLGGLLASMSTRPALAAEYPFKSKFLSQVPNFSSLHAKTAREYIAAVTVGCSCSKDRKYMIKNASGTSLSTCSCGIAYGLLSGSFVANRPATERSNFISANCAVQRKSMGGSQTGFLFVFFLGAISAFVWALILGAGFILGKFIFRLVMA</sequence>
<protein>
    <recommendedName>
        <fullName evidence="8">NAC domain-containing protein</fullName>
    </recommendedName>
</protein>
<keyword evidence="2" id="KW-0805">Transcription regulation</keyword>
<keyword evidence="4" id="KW-0804">Transcription</keyword>
<evidence type="ECO:0000256" key="5">
    <source>
        <dbReference type="ARBA" id="ARBA00023242"/>
    </source>
</evidence>
<evidence type="ECO:0000313" key="9">
    <source>
        <dbReference type="EMBL" id="JAG94630.1"/>
    </source>
</evidence>
<dbReference type="FunFam" id="2.170.150.80:FF:000002">
    <property type="entry name" value="Nac domain-containing protein 86"/>
    <property type="match status" value="1"/>
</dbReference>
<keyword evidence="7" id="KW-0812">Transmembrane</keyword>
<feature type="compositionally biased region" description="Low complexity" evidence="6">
    <location>
        <begin position="407"/>
        <end position="418"/>
    </location>
</feature>
<dbReference type="InterPro" id="IPR036093">
    <property type="entry name" value="NAC_dom_sf"/>
</dbReference>
<feature type="domain" description="NAC" evidence="8">
    <location>
        <begin position="6"/>
        <end position="156"/>
    </location>
</feature>
<feature type="transmembrane region" description="Helical" evidence="7">
    <location>
        <begin position="594"/>
        <end position="619"/>
    </location>
</feature>
<organism evidence="9">
    <name type="scientific">Araucaria cunninghamii</name>
    <name type="common">Hoop pine</name>
    <name type="synonym">Moreton Bay pine</name>
    <dbReference type="NCBI Taxonomy" id="56994"/>
    <lineage>
        <taxon>Eukaryota</taxon>
        <taxon>Viridiplantae</taxon>
        <taxon>Streptophyta</taxon>
        <taxon>Embryophyta</taxon>
        <taxon>Tracheophyta</taxon>
        <taxon>Spermatophyta</taxon>
        <taxon>Pinopsida</taxon>
        <taxon>Pinidae</taxon>
        <taxon>Conifers II</taxon>
        <taxon>Araucariales</taxon>
        <taxon>Araucariaceae</taxon>
        <taxon>Araucaria</taxon>
    </lineage>
</organism>
<evidence type="ECO:0000256" key="6">
    <source>
        <dbReference type="SAM" id="MobiDB-lite"/>
    </source>
</evidence>
<feature type="region of interest" description="Disordered" evidence="6">
    <location>
        <begin position="399"/>
        <end position="424"/>
    </location>
</feature>
<dbReference type="InterPro" id="IPR003441">
    <property type="entry name" value="NAC-dom"/>
</dbReference>
<name>A0A0D6QY54_ARACU</name>
<proteinExistence type="predicted"/>
<dbReference type="GO" id="GO:0006355">
    <property type="term" value="P:regulation of DNA-templated transcription"/>
    <property type="evidence" value="ECO:0007669"/>
    <property type="project" value="InterPro"/>
</dbReference>
<feature type="region of interest" description="Disordered" evidence="6">
    <location>
        <begin position="198"/>
        <end position="221"/>
    </location>
</feature>
<dbReference type="GO" id="GO:0005634">
    <property type="term" value="C:nucleus"/>
    <property type="evidence" value="ECO:0007669"/>
    <property type="project" value="UniProtKB-SubCell"/>
</dbReference>
<keyword evidence="3" id="KW-0238">DNA-binding</keyword>
<dbReference type="AlphaFoldDB" id="A0A0D6QY54"/>
<dbReference type="Gene3D" id="2.170.150.80">
    <property type="entry name" value="NAC domain"/>
    <property type="match status" value="1"/>
</dbReference>
<keyword evidence="7" id="KW-1133">Transmembrane helix</keyword>
<evidence type="ECO:0000256" key="1">
    <source>
        <dbReference type="ARBA" id="ARBA00004123"/>
    </source>
</evidence>
<dbReference type="PROSITE" id="PS51005">
    <property type="entry name" value="NAC"/>
    <property type="match status" value="1"/>
</dbReference>
<keyword evidence="5" id="KW-0539">Nucleus</keyword>
<dbReference type="EMBL" id="GCKF01042940">
    <property type="protein sequence ID" value="JAG94630.1"/>
    <property type="molecule type" value="Transcribed_RNA"/>
</dbReference>
<dbReference type="PANTHER" id="PTHR31744">
    <property type="entry name" value="PROTEIN CUP-SHAPED COTYLEDON 2-RELATED"/>
    <property type="match status" value="1"/>
</dbReference>
<evidence type="ECO:0000256" key="2">
    <source>
        <dbReference type="ARBA" id="ARBA00023015"/>
    </source>
</evidence>
<reference evidence="9" key="1">
    <citation type="submission" date="2015-03" db="EMBL/GenBank/DDBJ databases">
        <title>A transcriptome of Araucaria cunninghamii, an australian fine timber species.</title>
        <authorList>
            <person name="Jing Yi C.J.Y."/>
            <person name="Yin San L.Y.S."/>
            <person name="Abdul Karim S.S."/>
            <person name="Wan Azmi N.N."/>
            <person name="Hercus R.R."/>
            <person name="Croft L.L."/>
        </authorList>
    </citation>
    <scope>NUCLEOTIDE SEQUENCE</scope>
    <source>
        <strain evidence="9">MI0301</strain>
        <tissue evidence="9">Leaf</tissue>
    </source>
</reference>
<comment type="subcellular location">
    <subcellularLocation>
        <location evidence="1">Nucleus</location>
    </subcellularLocation>
</comment>
<accession>A0A0D6QY54</accession>
<keyword evidence="7" id="KW-0472">Membrane</keyword>
<evidence type="ECO:0000259" key="8">
    <source>
        <dbReference type="PROSITE" id="PS51005"/>
    </source>
</evidence>
<dbReference type="PANTHER" id="PTHR31744:SF210">
    <property type="entry name" value="NAC DOMAIN-CONTAINING PROTEIN 86-LIKE"/>
    <property type="match status" value="1"/>
</dbReference>
<dbReference type="SUPFAM" id="SSF101941">
    <property type="entry name" value="NAC domain"/>
    <property type="match status" value="1"/>
</dbReference>
<evidence type="ECO:0000256" key="4">
    <source>
        <dbReference type="ARBA" id="ARBA00023163"/>
    </source>
</evidence>
<evidence type="ECO:0000256" key="7">
    <source>
        <dbReference type="SAM" id="Phobius"/>
    </source>
</evidence>
<dbReference type="Pfam" id="PF02365">
    <property type="entry name" value="NAM"/>
    <property type="match status" value="1"/>
</dbReference>
<dbReference type="GO" id="GO:0003677">
    <property type="term" value="F:DNA binding"/>
    <property type="evidence" value="ECO:0007669"/>
    <property type="project" value="UniProtKB-KW"/>
</dbReference>
<evidence type="ECO:0000256" key="3">
    <source>
        <dbReference type="ARBA" id="ARBA00023125"/>
    </source>
</evidence>